<dbReference type="CDD" id="cd00130">
    <property type="entry name" value="PAS"/>
    <property type="match status" value="2"/>
</dbReference>
<reference evidence="7" key="1">
    <citation type="submission" date="2017-01" db="EMBL/GenBank/DDBJ databases">
        <title>Genome sequence of Rouxiella sp. ERMR1:05.</title>
        <authorList>
            <person name="Kumar R."/>
            <person name="Singh D."/>
            <person name="Kumar S."/>
        </authorList>
    </citation>
    <scope>NUCLEOTIDE SEQUENCE [LARGE SCALE GENOMIC DNA]</scope>
    <source>
        <strain evidence="7">ERMR1:05</strain>
    </source>
</reference>
<feature type="domain" description="PAC" evidence="5">
    <location>
        <begin position="82"/>
        <end position="136"/>
    </location>
</feature>
<dbReference type="Gene3D" id="1.10.287.950">
    <property type="entry name" value="Methyl-accepting chemotaxis protein"/>
    <property type="match status" value="1"/>
</dbReference>
<dbReference type="Gene3D" id="3.30.450.20">
    <property type="entry name" value="PAS domain"/>
    <property type="match status" value="2"/>
</dbReference>
<dbReference type="SMART" id="SM00091">
    <property type="entry name" value="PAS"/>
    <property type="match status" value="2"/>
</dbReference>
<dbReference type="PROSITE" id="PS50113">
    <property type="entry name" value="PAC"/>
    <property type="match status" value="2"/>
</dbReference>
<dbReference type="InterPro" id="IPR013655">
    <property type="entry name" value="PAS_fold_3"/>
</dbReference>
<dbReference type="Pfam" id="PF00015">
    <property type="entry name" value="MCPsignal"/>
    <property type="match status" value="1"/>
</dbReference>
<keyword evidence="7" id="KW-1185">Reference proteome</keyword>
<dbReference type="SMART" id="SM00283">
    <property type="entry name" value="MA"/>
    <property type="match status" value="1"/>
</dbReference>
<evidence type="ECO:0000313" key="6">
    <source>
        <dbReference type="EMBL" id="AVF33801.1"/>
    </source>
</evidence>
<dbReference type="GO" id="GO:0016020">
    <property type="term" value="C:membrane"/>
    <property type="evidence" value="ECO:0007669"/>
    <property type="project" value="InterPro"/>
</dbReference>
<evidence type="ECO:0000259" key="4">
    <source>
        <dbReference type="PROSITE" id="PS50112"/>
    </source>
</evidence>
<evidence type="ECO:0000256" key="2">
    <source>
        <dbReference type="PROSITE-ProRule" id="PRU00284"/>
    </source>
</evidence>
<dbReference type="PROSITE" id="PS50111">
    <property type="entry name" value="CHEMOTAXIS_TRANSDUC_2"/>
    <property type="match status" value="1"/>
</dbReference>
<dbReference type="PRINTS" id="PR00260">
    <property type="entry name" value="CHEMTRNSDUCR"/>
</dbReference>
<dbReference type="OrthoDB" id="9765776at2"/>
<dbReference type="Proteomes" id="UP000239197">
    <property type="component" value="Chromosome"/>
</dbReference>
<dbReference type="RefSeq" id="WP_104921363.1">
    <property type="nucleotide sequence ID" value="NZ_CP019062.1"/>
</dbReference>
<evidence type="ECO:0000259" key="5">
    <source>
        <dbReference type="PROSITE" id="PS50113"/>
    </source>
</evidence>
<dbReference type="InterPro" id="IPR004089">
    <property type="entry name" value="MCPsignal_dom"/>
</dbReference>
<keyword evidence="1 2" id="KW-0807">Transducer</keyword>
<dbReference type="PROSITE" id="PS50112">
    <property type="entry name" value="PAS"/>
    <property type="match status" value="1"/>
</dbReference>
<dbReference type="PANTHER" id="PTHR24422">
    <property type="entry name" value="CHEMOTAXIS PROTEIN METHYLTRANSFERASE"/>
    <property type="match status" value="1"/>
</dbReference>
<evidence type="ECO:0000313" key="7">
    <source>
        <dbReference type="Proteomes" id="UP000239197"/>
    </source>
</evidence>
<dbReference type="AlphaFoldDB" id="A0A2L1ULL5"/>
<dbReference type="InterPro" id="IPR050903">
    <property type="entry name" value="Bact_Chemotaxis_MeTrfase"/>
</dbReference>
<accession>A0A2L1ULL5</accession>
<dbReference type="SUPFAM" id="SSF58104">
    <property type="entry name" value="Methyl-accepting chemotaxis protein (MCP) signaling domain"/>
    <property type="match status" value="1"/>
</dbReference>
<proteinExistence type="predicted"/>
<dbReference type="SUPFAM" id="SSF55785">
    <property type="entry name" value="PYP-like sensor domain (PAS domain)"/>
    <property type="match status" value="2"/>
</dbReference>
<name>A0A2L1ULL5_9GAMM</name>
<protein>
    <submittedName>
        <fullName evidence="6">Chemotaxis protein</fullName>
    </submittedName>
</protein>
<feature type="domain" description="Methyl-accepting transducer" evidence="3">
    <location>
        <begin position="238"/>
        <end position="436"/>
    </location>
</feature>
<dbReference type="PANTHER" id="PTHR24422:SF10">
    <property type="entry name" value="CHEMOTAXIS PROTEIN METHYLTRANSFERASE 2"/>
    <property type="match status" value="1"/>
</dbReference>
<gene>
    <name evidence="6" type="ORF">BV494_02135</name>
</gene>
<dbReference type="EMBL" id="CP019062">
    <property type="protein sequence ID" value="AVF33801.1"/>
    <property type="molecule type" value="Genomic_DNA"/>
</dbReference>
<dbReference type="InterPro" id="IPR001610">
    <property type="entry name" value="PAC"/>
</dbReference>
<dbReference type="Pfam" id="PF08447">
    <property type="entry name" value="PAS_3"/>
    <property type="match status" value="1"/>
</dbReference>
<dbReference type="GO" id="GO:0004888">
    <property type="term" value="F:transmembrane signaling receptor activity"/>
    <property type="evidence" value="ECO:0007669"/>
    <property type="project" value="InterPro"/>
</dbReference>
<dbReference type="KEGG" id="rox:BV494_02135"/>
<dbReference type="InterPro" id="IPR000700">
    <property type="entry name" value="PAS-assoc_C"/>
</dbReference>
<sequence>MQLFSHQFSTAWRDKFAALQDAVPMIVFTPDGVVLEVNDLFLKGMGYSRQEVVGQPHRIFCTPEFVASDAYRLHWEGLRQGRSISGNIKRVHKNGSLIWLEATYVPVKNKQGKVTEIIKIASDVSERITESHEHQGILQALERSMALITFTPDGHVISANNNFLKVMGYSLQQIKGHPHAMFCLPKFGDSHEYKNHWQRLRNGEFILGRFERMNGRGQAIWLEASYNPVMDDDGNVLKIVKIAQDITSQMAQQRQQESMMTHVHELSLNTDKTAAEGVTIVQKAVEDMQEVEALARRTSDIIGQLGQTSERIGEMVDTIRRISSQTNLLAINATIEAAHAGEQGRGFAVVAGEVRSLADQSRKAAVEIDQLTQNIRDGVMAAIDGMGNCVNRAGGGVALSRNAGDVINQVNIGMQDLVRMMAEFSAIAGERGQTRH</sequence>
<evidence type="ECO:0000256" key="1">
    <source>
        <dbReference type="ARBA" id="ARBA00023224"/>
    </source>
</evidence>
<dbReference type="NCBIfam" id="TIGR00229">
    <property type="entry name" value="sensory_box"/>
    <property type="match status" value="2"/>
</dbReference>
<dbReference type="GO" id="GO:0007165">
    <property type="term" value="P:signal transduction"/>
    <property type="evidence" value="ECO:0007669"/>
    <property type="project" value="UniProtKB-KW"/>
</dbReference>
<dbReference type="SMART" id="SM00086">
    <property type="entry name" value="PAC"/>
    <property type="match status" value="2"/>
</dbReference>
<dbReference type="InterPro" id="IPR013656">
    <property type="entry name" value="PAS_4"/>
</dbReference>
<feature type="domain" description="PAC" evidence="5">
    <location>
        <begin position="201"/>
        <end position="258"/>
    </location>
</feature>
<dbReference type="InterPro" id="IPR004090">
    <property type="entry name" value="Chemotax_Me-accpt_rcpt"/>
</dbReference>
<organism evidence="6 7">
    <name type="scientific">Rahnella sikkimica</name>
    <dbReference type="NCBI Taxonomy" id="1805933"/>
    <lineage>
        <taxon>Bacteria</taxon>
        <taxon>Pseudomonadati</taxon>
        <taxon>Pseudomonadota</taxon>
        <taxon>Gammaproteobacteria</taxon>
        <taxon>Enterobacterales</taxon>
        <taxon>Yersiniaceae</taxon>
        <taxon>Rahnella</taxon>
    </lineage>
</organism>
<evidence type="ECO:0000259" key="3">
    <source>
        <dbReference type="PROSITE" id="PS50111"/>
    </source>
</evidence>
<dbReference type="Pfam" id="PF08448">
    <property type="entry name" value="PAS_4"/>
    <property type="match status" value="1"/>
</dbReference>
<dbReference type="GO" id="GO:0006935">
    <property type="term" value="P:chemotaxis"/>
    <property type="evidence" value="ECO:0007669"/>
    <property type="project" value="InterPro"/>
</dbReference>
<dbReference type="InterPro" id="IPR000014">
    <property type="entry name" value="PAS"/>
</dbReference>
<feature type="domain" description="PAS" evidence="4">
    <location>
        <begin position="24"/>
        <end position="55"/>
    </location>
</feature>
<dbReference type="InterPro" id="IPR035965">
    <property type="entry name" value="PAS-like_dom_sf"/>
</dbReference>